<feature type="non-terminal residue" evidence="1">
    <location>
        <position position="1"/>
    </location>
</feature>
<organism evidence="1">
    <name type="scientific">marine sediment metagenome</name>
    <dbReference type="NCBI Taxonomy" id="412755"/>
    <lineage>
        <taxon>unclassified sequences</taxon>
        <taxon>metagenomes</taxon>
        <taxon>ecological metagenomes</taxon>
    </lineage>
</organism>
<dbReference type="AlphaFoldDB" id="X1D2U0"/>
<proteinExistence type="predicted"/>
<reference evidence="1" key="1">
    <citation type="journal article" date="2014" name="Front. Microbiol.">
        <title>High frequency of phylogenetically diverse reductive dehalogenase-homologous genes in deep subseafloor sedimentary metagenomes.</title>
        <authorList>
            <person name="Kawai M."/>
            <person name="Futagami T."/>
            <person name="Toyoda A."/>
            <person name="Takaki Y."/>
            <person name="Nishi S."/>
            <person name="Hori S."/>
            <person name="Arai W."/>
            <person name="Tsubouchi T."/>
            <person name="Morono Y."/>
            <person name="Uchiyama I."/>
            <person name="Ito T."/>
            <person name="Fujiyama A."/>
            <person name="Inagaki F."/>
            <person name="Takami H."/>
        </authorList>
    </citation>
    <scope>NUCLEOTIDE SEQUENCE</scope>
    <source>
        <strain evidence="1">Expedition CK06-06</strain>
    </source>
</reference>
<evidence type="ECO:0000313" key="1">
    <source>
        <dbReference type="EMBL" id="GAH15086.1"/>
    </source>
</evidence>
<gene>
    <name evidence="1" type="ORF">S01H4_58471</name>
</gene>
<accession>X1D2U0</accession>
<comment type="caution">
    <text evidence="1">The sequence shown here is derived from an EMBL/GenBank/DDBJ whole genome shotgun (WGS) entry which is preliminary data.</text>
</comment>
<sequence>AHIKGTNSEEHNAEGTISTIDDYRIGIRWCESLSENRTMQIRNRGK</sequence>
<dbReference type="EMBL" id="BART01034157">
    <property type="protein sequence ID" value="GAH15086.1"/>
    <property type="molecule type" value="Genomic_DNA"/>
</dbReference>
<name>X1D2U0_9ZZZZ</name>
<protein>
    <submittedName>
        <fullName evidence="1">Uncharacterized protein</fullName>
    </submittedName>
</protein>